<comment type="caution">
    <text evidence="1">The sequence shown here is derived from an EMBL/GenBank/DDBJ whole genome shotgun (WGS) entry which is preliminary data.</text>
</comment>
<proteinExistence type="predicted"/>
<dbReference type="EMBL" id="CM044705">
    <property type="protein sequence ID" value="KAI5660858.1"/>
    <property type="molecule type" value="Genomic_DNA"/>
</dbReference>
<sequence>MSNTSETSNQTPPIPPPIWTPIVIDDDIGPIRSLQDFNMRNGDVSQARSLFIQSELAPGWHWLPIQNLPPEMAMSQTSAFIKCALANMMANKPASVSDVLAKRQAILVRIAEHPQELNRHPTGLGVLSHDNWPQLPQRAAEPVQEGLWCHREGVLELREREGLVHGQRRGDERRYGTRPRGVQVAADRASGRGSQQLHDAAPESEAHVRGLREQDQILAIRGGAVHARAAAIWGECATVDAAGLCHHEGACLEAPERSAGCQQAVGGACLWVLLCHVRSDPIPRRHDNCQRSTDFVLLDEVKVA</sequence>
<evidence type="ECO:0000313" key="2">
    <source>
        <dbReference type="Proteomes" id="UP001060085"/>
    </source>
</evidence>
<reference evidence="2" key="1">
    <citation type="journal article" date="2023" name="Nat. Plants">
        <title>Single-cell RNA sequencing provides a high-resolution roadmap for understanding the multicellular compartmentation of specialized metabolism.</title>
        <authorList>
            <person name="Sun S."/>
            <person name="Shen X."/>
            <person name="Li Y."/>
            <person name="Li Y."/>
            <person name="Wang S."/>
            <person name="Li R."/>
            <person name="Zhang H."/>
            <person name="Shen G."/>
            <person name="Guo B."/>
            <person name="Wei J."/>
            <person name="Xu J."/>
            <person name="St-Pierre B."/>
            <person name="Chen S."/>
            <person name="Sun C."/>
        </authorList>
    </citation>
    <scope>NUCLEOTIDE SEQUENCE [LARGE SCALE GENOMIC DNA]</scope>
</reference>
<accession>A0ACC0ALL1</accession>
<keyword evidence="2" id="KW-1185">Reference proteome</keyword>
<protein>
    <submittedName>
        <fullName evidence="1">Uncharacterized protein</fullName>
    </submittedName>
</protein>
<dbReference type="Proteomes" id="UP001060085">
    <property type="component" value="Linkage Group LG05"/>
</dbReference>
<evidence type="ECO:0000313" key="1">
    <source>
        <dbReference type="EMBL" id="KAI5660858.1"/>
    </source>
</evidence>
<name>A0ACC0ALL1_CATRO</name>
<organism evidence="1 2">
    <name type="scientific">Catharanthus roseus</name>
    <name type="common">Madagascar periwinkle</name>
    <name type="synonym">Vinca rosea</name>
    <dbReference type="NCBI Taxonomy" id="4058"/>
    <lineage>
        <taxon>Eukaryota</taxon>
        <taxon>Viridiplantae</taxon>
        <taxon>Streptophyta</taxon>
        <taxon>Embryophyta</taxon>
        <taxon>Tracheophyta</taxon>
        <taxon>Spermatophyta</taxon>
        <taxon>Magnoliopsida</taxon>
        <taxon>eudicotyledons</taxon>
        <taxon>Gunneridae</taxon>
        <taxon>Pentapetalae</taxon>
        <taxon>asterids</taxon>
        <taxon>lamiids</taxon>
        <taxon>Gentianales</taxon>
        <taxon>Apocynaceae</taxon>
        <taxon>Rauvolfioideae</taxon>
        <taxon>Vinceae</taxon>
        <taxon>Catharanthinae</taxon>
        <taxon>Catharanthus</taxon>
    </lineage>
</organism>
<gene>
    <name evidence="1" type="ORF">M9H77_20181</name>
</gene>